<sequence>MPAKKYNDDIINEAAILRETGMSVDAIAKRLGMSRGSVSWHCLRLGADSPNTVTNVSDPKGPMVVARGDHYVKRFTATEDRALIDMDIAGWRVCDMARALDRKPNSIRGRLMTLARREARAEQRECMA</sequence>
<proteinExistence type="predicted"/>
<dbReference type="InterPro" id="IPR006120">
    <property type="entry name" value="Resolvase_HTH_dom"/>
</dbReference>
<name>A0A6M3JL78_9ZZZZ</name>
<protein>
    <submittedName>
        <fullName evidence="2">Putative DNA binding, helix-turn-helix domain containing protein</fullName>
    </submittedName>
</protein>
<dbReference type="GO" id="GO:0000150">
    <property type="term" value="F:DNA strand exchange activity"/>
    <property type="evidence" value="ECO:0007669"/>
    <property type="project" value="InterPro"/>
</dbReference>
<dbReference type="GO" id="GO:0003677">
    <property type="term" value="F:DNA binding"/>
    <property type="evidence" value="ECO:0007669"/>
    <property type="project" value="InterPro"/>
</dbReference>
<dbReference type="EMBL" id="MT141734">
    <property type="protein sequence ID" value="QJA69762.1"/>
    <property type="molecule type" value="Genomic_DNA"/>
</dbReference>
<accession>A0A6M3JL78</accession>
<gene>
    <name evidence="2" type="ORF">MM415A04320_0010</name>
</gene>
<reference evidence="2" key="1">
    <citation type="submission" date="2020-03" db="EMBL/GenBank/DDBJ databases">
        <title>The deep terrestrial virosphere.</title>
        <authorList>
            <person name="Holmfeldt K."/>
            <person name="Nilsson E."/>
            <person name="Simone D."/>
            <person name="Lopez-Fernandez M."/>
            <person name="Wu X."/>
            <person name="de Brujin I."/>
            <person name="Lundin D."/>
            <person name="Andersson A."/>
            <person name="Bertilsson S."/>
            <person name="Dopson M."/>
        </authorList>
    </citation>
    <scope>NUCLEOTIDE SEQUENCE</scope>
    <source>
        <strain evidence="2">MM415A04320</strain>
    </source>
</reference>
<feature type="domain" description="Resolvase HTH" evidence="1">
    <location>
        <begin position="4"/>
        <end position="37"/>
    </location>
</feature>
<dbReference type="Gene3D" id="1.10.10.60">
    <property type="entry name" value="Homeodomain-like"/>
    <property type="match status" value="1"/>
</dbReference>
<dbReference type="Pfam" id="PF02796">
    <property type="entry name" value="HTH_7"/>
    <property type="match status" value="1"/>
</dbReference>
<dbReference type="AlphaFoldDB" id="A0A6M3JL78"/>
<evidence type="ECO:0000313" key="2">
    <source>
        <dbReference type="EMBL" id="QJA69762.1"/>
    </source>
</evidence>
<organism evidence="2">
    <name type="scientific">viral metagenome</name>
    <dbReference type="NCBI Taxonomy" id="1070528"/>
    <lineage>
        <taxon>unclassified sequences</taxon>
        <taxon>metagenomes</taxon>
        <taxon>organismal metagenomes</taxon>
    </lineage>
</organism>
<evidence type="ECO:0000259" key="1">
    <source>
        <dbReference type="Pfam" id="PF02796"/>
    </source>
</evidence>